<dbReference type="InterPro" id="IPR050360">
    <property type="entry name" value="MFS_Sugar_Transporters"/>
</dbReference>
<feature type="domain" description="Major facilitator superfamily (MFS) profile" evidence="13">
    <location>
        <begin position="24"/>
        <end position="497"/>
    </location>
</feature>
<evidence type="ECO:0000256" key="7">
    <source>
        <dbReference type="ARBA" id="ARBA00023136"/>
    </source>
</evidence>
<dbReference type="InterPro" id="IPR003663">
    <property type="entry name" value="Sugar/inositol_transpt"/>
</dbReference>
<keyword evidence="3 10" id="KW-0813">Transport</keyword>
<feature type="transmembrane region" description="Helical" evidence="12">
    <location>
        <begin position="68"/>
        <end position="88"/>
    </location>
</feature>
<gene>
    <name evidence="14" type="ORF">EDD18DRAFT_1353696</name>
</gene>
<name>A0AA39Q595_9AGAR</name>
<dbReference type="EMBL" id="JAUEPU010000016">
    <property type="protein sequence ID" value="KAK0496074.1"/>
    <property type="molecule type" value="Genomic_DNA"/>
</dbReference>
<dbReference type="InterPro" id="IPR005829">
    <property type="entry name" value="Sugar_transporter_CS"/>
</dbReference>
<dbReference type="PANTHER" id="PTHR48022:SF34">
    <property type="entry name" value="MAJOR FACILITATOR SUPERFAMILY (MFS) PROFILE DOMAIN-CONTAINING PROTEIN-RELATED"/>
    <property type="match status" value="1"/>
</dbReference>
<dbReference type="Gene3D" id="1.20.1250.20">
    <property type="entry name" value="MFS general substrate transporter like domains"/>
    <property type="match status" value="2"/>
</dbReference>
<keyword evidence="6 12" id="KW-1133">Transmembrane helix</keyword>
<evidence type="ECO:0000256" key="3">
    <source>
        <dbReference type="ARBA" id="ARBA00022448"/>
    </source>
</evidence>
<accession>A0AA39Q595</accession>
<dbReference type="Proteomes" id="UP001175228">
    <property type="component" value="Unassembled WGS sequence"/>
</dbReference>
<feature type="transmembrane region" description="Helical" evidence="12">
    <location>
        <begin position="208"/>
        <end position="230"/>
    </location>
</feature>
<feature type="transmembrane region" description="Helical" evidence="12">
    <location>
        <begin position="472"/>
        <end position="493"/>
    </location>
</feature>
<comment type="catalytic activity">
    <reaction evidence="9">
        <text>myo-inositol(out) + H(+)(out) = myo-inositol(in) + H(+)(in)</text>
        <dbReference type="Rhea" id="RHEA:60364"/>
        <dbReference type="ChEBI" id="CHEBI:15378"/>
        <dbReference type="ChEBI" id="CHEBI:17268"/>
    </reaction>
</comment>
<evidence type="ECO:0000256" key="4">
    <source>
        <dbReference type="ARBA" id="ARBA00022692"/>
    </source>
</evidence>
<feature type="transmembrane region" description="Helical" evidence="12">
    <location>
        <begin position="298"/>
        <end position="320"/>
    </location>
</feature>
<dbReference type="SUPFAM" id="SSF103473">
    <property type="entry name" value="MFS general substrate transporter"/>
    <property type="match status" value="1"/>
</dbReference>
<evidence type="ECO:0000256" key="5">
    <source>
        <dbReference type="ARBA" id="ARBA00022911"/>
    </source>
</evidence>
<dbReference type="PROSITE" id="PS00216">
    <property type="entry name" value="SUGAR_TRANSPORT_1"/>
    <property type="match status" value="1"/>
</dbReference>
<dbReference type="NCBIfam" id="TIGR00879">
    <property type="entry name" value="SP"/>
    <property type="match status" value="1"/>
</dbReference>
<evidence type="ECO:0000256" key="12">
    <source>
        <dbReference type="SAM" id="Phobius"/>
    </source>
</evidence>
<feature type="transmembrane region" description="Helical" evidence="12">
    <location>
        <begin position="176"/>
        <end position="196"/>
    </location>
</feature>
<comment type="similarity">
    <text evidence="2 10">Belongs to the major facilitator superfamily. Sugar transporter (TC 2.A.1.1) family.</text>
</comment>
<sequence length="555" mass="61462">MAKLTRVEDRPTPPEVYGWRVYMNAFIATFAAVMIGYDSAFIGTSISLASFKSEFNLTKKTTTEFNLISANIVSLYQAGCFFGAIFGYPIGYYLGRRWGLFLAGFVFCVGAAMQTAASCVVPLSAFDNFTTSHRSSTGLGIIYAGRVIVGVAIGTASNLAPIYVAEIAPPAIRGRLIGMYELCWRIGGTVGFWINYGVTRHIPAGHMQWLIAFAVQLVPGGLLFFGAPFMTESPRWLVSRDRNDEALEKLAWLRHLSPTHPYVVEEYVAIEETIKHERSLAGAGFLGPLKTVFDSKKLLYRLFLGASLFAWQNATGINAINYYSPTIFKSIGVTGQNASLLTTGVYGIIKLVGALLWLLYIVDCFGRRRVLLIGSLGGAISMYYIGAYIAIVKPADHPTSTLTAGGKSAIAFFYIWTAFYSPSWNGTPWVVGAEFFPQHVRTFTQACMAASNWLFAFLIARFTPQMFAAMGYGVYIFFASLMILSIFYVYFLLPETKQIPLEHMEDLFAPGVKPWHAHDIVMAKIRNENRMRASGNNSSEYVADEKVDQEQVETV</sequence>
<evidence type="ECO:0000256" key="9">
    <source>
        <dbReference type="ARBA" id="ARBA00049119"/>
    </source>
</evidence>
<evidence type="ECO:0000313" key="14">
    <source>
        <dbReference type="EMBL" id="KAK0496074.1"/>
    </source>
</evidence>
<comment type="subcellular location">
    <subcellularLocation>
        <location evidence="1">Membrane</location>
        <topology evidence="1">Multi-pass membrane protein</topology>
    </subcellularLocation>
</comment>
<evidence type="ECO:0000256" key="1">
    <source>
        <dbReference type="ARBA" id="ARBA00004141"/>
    </source>
</evidence>
<organism evidence="14 15">
    <name type="scientific">Armillaria luteobubalina</name>
    <dbReference type="NCBI Taxonomy" id="153913"/>
    <lineage>
        <taxon>Eukaryota</taxon>
        <taxon>Fungi</taxon>
        <taxon>Dikarya</taxon>
        <taxon>Basidiomycota</taxon>
        <taxon>Agaricomycotina</taxon>
        <taxon>Agaricomycetes</taxon>
        <taxon>Agaricomycetidae</taxon>
        <taxon>Agaricales</taxon>
        <taxon>Marasmiineae</taxon>
        <taxon>Physalacriaceae</taxon>
        <taxon>Armillaria</taxon>
    </lineage>
</organism>
<dbReference type="PANTHER" id="PTHR48022">
    <property type="entry name" value="PLASTIDIC GLUCOSE TRANSPORTER 4"/>
    <property type="match status" value="1"/>
</dbReference>
<keyword evidence="7 12" id="KW-0472">Membrane</keyword>
<evidence type="ECO:0000256" key="10">
    <source>
        <dbReference type="RuleBase" id="RU003346"/>
    </source>
</evidence>
<feature type="transmembrane region" description="Helical" evidence="12">
    <location>
        <begin position="21"/>
        <end position="48"/>
    </location>
</feature>
<dbReference type="Pfam" id="PF00083">
    <property type="entry name" value="Sugar_tr"/>
    <property type="match status" value="1"/>
</dbReference>
<feature type="transmembrane region" description="Helical" evidence="12">
    <location>
        <begin position="411"/>
        <end position="431"/>
    </location>
</feature>
<dbReference type="GO" id="GO:0016020">
    <property type="term" value="C:membrane"/>
    <property type="evidence" value="ECO:0007669"/>
    <property type="project" value="UniProtKB-SubCell"/>
</dbReference>
<dbReference type="PRINTS" id="PR00171">
    <property type="entry name" value="SUGRTRNSPORT"/>
</dbReference>
<evidence type="ECO:0000313" key="15">
    <source>
        <dbReference type="Proteomes" id="UP001175228"/>
    </source>
</evidence>
<reference evidence="14" key="1">
    <citation type="submission" date="2023-06" db="EMBL/GenBank/DDBJ databases">
        <authorList>
            <consortium name="Lawrence Berkeley National Laboratory"/>
            <person name="Ahrendt S."/>
            <person name="Sahu N."/>
            <person name="Indic B."/>
            <person name="Wong-Bajracharya J."/>
            <person name="Merenyi Z."/>
            <person name="Ke H.-M."/>
            <person name="Monk M."/>
            <person name="Kocsube S."/>
            <person name="Drula E."/>
            <person name="Lipzen A."/>
            <person name="Balint B."/>
            <person name="Henrissat B."/>
            <person name="Andreopoulos B."/>
            <person name="Martin F.M."/>
            <person name="Harder C.B."/>
            <person name="Rigling D."/>
            <person name="Ford K.L."/>
            <person name="Foster G.D."/>
            <person name="Pangilinan J."/>
            <person name="Papanicolaou A."/>
            <person name="Barry K."/>
            <person name="LaButti K."/>
            <person name="Viragh M."/>
            <person name="Koriabine M."/>
            <person name="Yan M."/>
            <person name="Riley R."/>
            <person name="Champramary S."/>
            <person name="Plett K.L."/>
            <person name="Tsai I.J."/>
            <person name="Slot J."/>
            <person name="Sipos G."/>
            <person name="Plett J."/>
            <person name="Nagy L.G."/>
            <person name="Grigoriev I.V."/>
        </authorList>
    </citation>
    <scope>NUCLEOTIDE SEQUENCE</scope>
    <source>
        <strain evidence="14">HWK02</strain>
    </source>
</reference>
<keyword evidence="15" id="KW-1185">Reference proteome</keyword>
<evidence type="ECO:0000259" key="13">
    <source>
        <dbReference type="PROSITE" id="PS50850"/>
    </source>
</evidence>
<comment type="caution">
    <text evidence="14">The sequence shown here is derived from an EMBL/GenBank/DDBJ whole genome shotgun (WGS) entry which is preliminary data.</text>
</comment>
<dbReference type="GO" id="GO:0005351">
    <property type="term" value="F:carbohydrate:proton symporter activity"/>
    <property type="evidence" value="ECO:0007669"/>
    <property type="project" value="TreeGrafter"/>
</dbReference>
<dbReference type="FunFam" id="1.20.1250.20:FF:000026">
    <property type="entry name" value="MFS quinate transporter QutD"/>
    <property type="match status" value="1"/>
</dbReference>
<dbReference type="AlphaFoldDB" id="A0AA39Q595"/>
<protein>
    <recommendedName>
        <fullName evidence="8">Quinate transporter</fullName>
    </recommendedName>
</protein>
<feature type="transmembrane region" description="Helical" evidence="12">
    <location>
        <begin position="100"/>
        <end position="123"/>
    </location>
</feature>
<keyword evidence="5" id="KW-0672">Quinate metabolism</keyword>
<evidence type="ECO:0000256" key="2">
    <source>
        <dbReference type="ARBA" id="ARBA00010992"/>
    </source>
</evidence>
<dbReference type="InterPro" id="IPR036259">
    <property type="entry name" value="MFS_trans_sf"/>
</dbReference>
<evidence type="ECO:0000256" key="8">
    <source>
        <dbReference type="ARBA" id="ARBA00043213"/>
    </source>
</evidence>
<dbReference type="PROSITE" id="PS50850">
    <property type="entry name" value="MFS"/>
    <property type="match status" value="1"/>
</dbReference>
<evidence type="ECO:0000256" key="11">
    <source>
        <dbReference type="SAM" id="MobiDB-lite"/>
    </source>
</evidence>
<evidence type="ECO:0000256" key="6">
    <source>
        <dbReference type="ARBA" id="ARBA00022989"/>
    </source>
</evidence>
<feature type="region of interest" description="Disordered" evidence="11">
    <location>
        <begin position="535"/>
        <end position="555"/>
    </location>
</feature>
<feature type="transmembrane region" description="Helical" evidence="12">
    <location>
        <begin position="143"/>
        <end position="164"/>
    </location>
</feature>
<proteinExistence type="inferred from homology"/>
<dbReference type="InterPro" id="IPR020846">
    <property type="entry name" value="MFS_dom"/>
</dbReference>
<dbReference type="PROSITE" id="PS00217">
    <property type="entry name" value="SUGAR_TRANSPORT_2"/>
    <property type="match status" value="1"/>
</dbReference>
<feature type="transmembrane region" description="Helical" evidence="12">
    <location>
        <begin position="340"/>
        <end position="362"/>
    </location>
</feature>
<feature type="transmembrane region" description="Helical" evidence="12">
    <location>
        <begin position="443"/>
        <end position="460"/>
    </location>
</feature>
<dbReference type="InterPro" id="IPR005828">
    <property type="entry name" value="MFS_sugar_transport-like"/>
</dbReference>
<keyword evidence="4 12" id="KW-0812">Transmembrane</keyword>
<feature type="transmembrane region" description="Helical" evidence="12">
    <location>
        <begin position="369"/>
        <end position="391"/>
    </location>
</feature>